<protein>
    <submittedName>
        <fullName evidence="1">Uncharacterized protein</fullName>
    </submittedName>
</protein>
<reference evidence="1 2" key="1">
    <citation type="journal article" date="2018" name="Front. Plant Sci.">
        <title>Red Clover (Trifolium pratense) and Zigzag Clover (T. medium) - A Picture of Genomic Similarities and Differences.</title>
        <authorList>
            <person name="Dluhosova J."/>
            <person name="Istvanek J."/>
            <person name="Nedelnik J."/>
            <person name="Repkova J."/>
        </authorList>
    </citation>
    <scope>NUCLEOTIDE SEQUENCE [LARGE SCALE GENOMIC DNA]</scope>
    <source>
        <strain evidence="2">cv. 10/8</strain>
        <tissue evidence="1">Leaf</tissue>
    </source>
</reference>
<name>A0A392TBM6_9FABA</name>
<evidence type="ECO:0000313" key="2">
    <source>
        <dbReference type="Proteomes" id="UP000265520"/>
    </source>
</evidence>
<comment type="caution">
    <text evidence="1">The sequence shown here is derived from an EMBL/GenBank/DDBJ whole genome shotgun (WGS) entry which is preliminary data.</text>
</comment>
<proteinExistence type="predicted"/>
<sequence length="48" mass="5513">MAGKSNFHANLLILEGKNWDTWVKQMKVIYIVKEVDEQVNTVLDPVTP</sequence>
<dbReference type="EMBL" id="LXQA010548247">
    <property type="protein sequence ID" value="MCI58553.1"/>
    <property type="molecule type" value="Genomic_DNA"/>
</dbReference>
<evidence type="ECO:0000313" key="1">
    <source>
        <dbReference type="EMBL" id="MCI58553.1"/>
    </source>
</evidence>
<keyword evidence="2" id="KW-1185">Reference proteome</keyword>
<accession>A0A392TBM6</accession>
<organism evidence="1 2">
    <name type="scientific">Trifolium medium</name>
    <dbReference type="NCBI Taxonomy" id="97028"/>
    <lineage>
        <taxon>Eukaryota</taxon>
        <taxon>Viridiplantae</taxon>
        <taxon>Streptophyta</taxon>
        <taxon>Embryophyta</taxon>
        <taxon>Tracheophyta</taxon>
        <taxon>Spermatophyta</taxon>
        <taxon>Magnoliopsida</taxon>
        <taxon>eudicotyledons</taxon>
        <taxon>Gunneridae</taxon>
        <taxon>Pentapetalae</taxon>
        <taxon>rosids</taxon>
        <taxon>fabids</taxon>
        <taxon>Fabales</taxon>
        <taxon>Fabaceae</taxon>
        <taxon>Papilionoideae</taxon>
        <taxon>50 kb inversion clade</taxon>
        <taxon>NPAAA clade</taxon>
        <taxon>Hologalegina</taxon>
        <taxon>IRL clade</taxon>
        <taxon>Trifolieae</taxon>
        <taxon>Trifolium</taxon>
    </lineage>
</organism>
<dbReference type="AlphaFoldDB" id="A0A392TBM6"/>
<dbReference type="Proteomes" id="UP000265520">
    <property type="component" value="Unassembled WGS sequence"/>
</dbReference>